<dbReference type="PANTHER" id="PTHR48228:SF5">
    <property type="entry name" value="ALPHA-METHYLACYL-COA RACEMASE"/>
    <property type="match status" value="1"/>
</dbReference>
<dbReference type="PANTHER" id="PTHR48228">
    <property type="entry name" value="SUCCINYL-COA--D-CITRAMALATE COA-TRANSFERASE"/>
    <property type="match status" value="1"/>
</dbReference>
<dbReference type="Gene3D" id="3.30.1540.10">
    <property type="entry name" value="formyl-coa transferase, domain 3"/>
    <property type="match status" value="1"/>
</dbReference>
<dbReference type="Pfam" id="PF02515">
    <property type="entry name" value="CoA_transf_3"/>
    <property type="match status" value="1"/>
</dbReference>
<organism evidence="2 3">
    <name type="scientific">Enemella dayhoffiae</name>
    <dbReference type="NCBI Taxonomy" id="2016507"/>
    <lineage>
        <taxon>Bacteria</taxon>
        <taxon>Bacillati</taxon>
        <taxon>Actinomycetota</taxon>
        <taxon>Actinomycetes</taxon>
        <taxon>Propionibacteriales</taxon>
        <taxon>Propionibacteriaceae</taxon>
        <taxon>Enemella</taxon>
    </lineage>
</organism>
<name>A0A255H207_9ACTN</name>
<evidence type="ECO:0000313" key="2">
    <source>
        <dbReference type="EMBL" id="OYO21642.1"/>
    </source>
</evidence>
<dbReference type="InterPro" id="IPR044855">
    <property type="entry name" value="CoA-Trfase_III_dom3_sf"/>
</dbReference>
<dbReference type="EMBL" id="NMVQ01000013">
    <property type="protein sequence ID" value="OYO21642.1"/>
    <property type="molecule type" value="Genomic_DNA"/>
</dbReference>
<protein>
    <submittedName>
        <fullName evidence="2">Carnitine dehydratase</fullName>
    </submittedName>
</protein>
<accession>A0A255H207</accession>
<dbReference type="InterPro" id="IPR050509">
    <property type="entry name" value="CoA-transferase_III"/>
</dbReference>
<evidence type="ECO:0000256" key="1">
    <source>
        <dbReference type="SAM" id="MobiDB-lite"/>
    </source>
</evidence>
<dbReference type="RefSeq" id="WP_094364020.1">
    <property type="nucleotide sequence ID" value="NZ_NMVQ01000013.1"/>
</dbReference>
<dbReference type="InterPro" id="IPR023606">
    <property type="entry name" value="CoA-Trfase_III_dom_1_sf"/>
</dbReference>
<evidence type="ECO:0000313" key="3">
    <source>
        <dbReference type="Proteomes" id="UP000216311"/>
    </source>
</evidence>
<dbReference type="GO" id="GO:0003824">
    <property type="term" value="F:catalytic activity"/>
    <property type="evidence" value="ECO:0007669"/>
    <property type="project" value="InterPro"/>
</dbReference>
<feature type="region of interest" description="Disordered" evidence="1">
    <location>
        <begin position="315"/>
        <end position="353"/>
    </location>
</feature>
<reference evidence="2 3" key="1">
    <citation type="submission" date="2017-07" db="EMBL/GenBank/DDBJ databases">
        <title>Draft whole genome sequences of clinical Proprionibacteriaceae strains.</title>
        <authorList>
            <person name="Bernier A.-M."/>
            <person name="Bernard K."/>
            <person name="Domingo M.-C."/>
        </authorList>
    </citation>
    <scope>NUCLEOTIDE SEQUENCE [LARGE SCALE GENOMIC DNA]</scope>
    <source>
        <strain evidence="2 3">NML 130396</strain>
    </source>
</reference>
<feature type="compositionally biased region" description="Basic and acidic residues" evidence="1">
    <location>
        <begin position="321"/>
        <end position="335"/>
    </location>
</feature>
<dbReference type="AlphaFoldDB" id="A0A255H207"/>
<comment type="caution">
    <text evidence="2">The sequence shown here is derived from an EMBL/GenBank/DDBJ whole genome shotgun (WGS) entry which is preliminary data.</text>
</comment>
<dbReference type="Proteomes" id="UP000216311">
    <property type="component" value="Unassembled WGS sequence"/>
</dbReference>
<dbReference type="InterPro" id="IPR003673">
    <property type="entry name" value="CoA-Trfase_fam_III"/>
</dbReference>
<keyword evidence="3" id="KW-1185">Reference proteome</keyword>
<proteinExistence type="predicted"/>
<dbReference type="SUPFAM" id="SSF89796">
    <property type="entry name" value="CoA-transferase family III (CaiB/BaiF)"/>
    <property type="match status" value="1"/>
</dbReference>
<dbReference type="OrthoDB" id="3561197at2"/>
<gene>
    <name evidence="2" type="ORF">CGZ93_10100</name>
</gene>
<sequence>MTDGPLAGIRVVELAGIGPSPYACLVLAELGAEVIRVDRPGPGVLPVGSGGLTRSRPSVALDLRTSTGREAVLRLVERADVLVEGLRPGTCERLGLGPEDCRTRNPTLVYARMTGWGQYGPLAHTAGHDINFAAVAGALHLCGPAERPIPPVNLVADFGGGSLFLVTGILAGLLQRHRTGRGTVVDAAMVDGTASMTTMLHGLLADGAWTDRREANFVDGGAPFYRCYECADGRFVAVGALEPQFFAVLCEGLGVHPATEQNDRSGWPAMTARFATAFATRTRDAWAEHFADTDACVSPVLSLAEAPQHPHLQARGTFGEVDGHPAPRIAPRFDDAPPPDPTPEPRRGADTRAALTEWGFAALEIDALLDTGAAHQN</sequence>
<dbReference type="Gene3D" id="3.40.50.10540">
    <property type="entry name" value="Crotonobetainyl-coa:carnitine coa-transferase, domain 1"/>
    <property type="match status" value="1"/>
</dbReference>